<keyword evidence="2" id="KW-0231">Viral genome packaging</keyword>
<accession>A0A1G6HRX4</accession>
<reference evidence="4" key="1">
    <citation type="submission" date="2016-09" db="EMBL/GenBank/DDBJ databases">
        <authorList>
            <person name="Varghese N."/>
            <person name="Submissions S."/>
        </authorList>
    </citation>
    <scope>NUCLEOTIDE SEQUENCE [LARGE SCALE GENOMIC DNA]</scope>
    <source>
        <strain evidence="4">25nlg</strain>
    </source>
</reference>
<organism evidence="3 4">
    <name type="scientific">Shouchella lonarensis</name>
    <dbReference type="NCBI Taxonomy" id="1464122"/>
    <lineage>
        <taxon>Bacteria</taxon>
        <taxon>Bacillati</taxon>
        <taxon>Bacillota</taxon>
        <taxon>Bacilli</taxon>
        <taxon>Bacillales</taxon>
        <taxon>Bacillaceae</taxon>
        <taxon>Shouchella</taxon>
    </lineage>
</organism>
<dbReference type="Gene3D" id="6.10.140.2160">
    <property type="match status" value="1"/>
</dbReference>
<dbReference type="InterPro" id="IPR038713">
    <property type="entry name" value="Terminase_Gp1_N_sf"/>
</dbReference>
<dbReference type="RefSeq" id="WP_090775255.1">
    <property type="nucleotide sequence ID" value="NZ_FMYM01000004.1"/>
</dbReference>
<evidence type="ECO:0000256" key="2">
    <source>
        <dbReference type="ARBA" id="ARBA00023219"/>
    </source>
</evidence>
<dbReference type="Pfam" id="PF03592">
    <property type="entry name" value="Terminase_2"/>
    <property type="match status" value="1"/>
</dbReference>
<keyword evidence="1" id="KW-1188">Viral release from host cell</keyword>
<protein>
    <submittedName>
        <fullName evidence="3">Phage terminase small subunit</fullName>
    </submittedName>
</protein>
<evidence type="ECO:0000313" key="4">
    <source>
        <dbReference type="Proteomes" id="UP000242662"/>
    </source>
</evidence>
<proteinExistence type="predicted"/>
<dbReference type="PANTHER" id="PTHR41328:SF2">
    <property type="entry name" value="TERMINASE SMALL SUBUNIT"/>
    <property type="match status" value="1"/>
</dbReference>
<evidence type="ECO:0000313" key="3">
    <source>
        <dbReference type="EMBL" id="SDB96615.1"/>
    </source>
</evidence>
<dbReference type="AlphaFoldDB" id="A0A1G6HRX4"/>
<dbReference type="InterPro" id="IPR005335">
    <property type="entry name" value="Terminase_ssu"/>
</dbReference>
<keyword evidence="4" id="KW-1185">Reference proteome</keyword>
<dbReference type="EMBL" id="FMYM01000004">
    <property type="protein sequence ID" value="SDB96615.1"/>
    <property type="molecule type" value="Genomic_DNA"/>
</dbReference>
<dbReference type="InterPro" id="IPR052404">
    <property type="entry name" value="SPP1-like_terminase"/>
</dbReference>
<dbReference type="STRING" id="1464122.SAMN05421737_104132"/>
<dbReference type="GO" id="GO:0051276">
    <property type="term" value="P:chromosome organization"/>
    <property type="evidence" value="ECO:0007669"/>
    <property type="project" value="InterPro"/>
</dbReference>
<evidence type="ECO:0000256" key="1">
    <source>
        <dbReference type="ARBA" id="ARBA00022612"/>
    </source>
</evidence>
<dbReference type="PANTHER" id="PTHR41328">
    <property type="entry name" value="TERMINASE SMALL SUBUNIT-RELATED"/>
    <property type="match status" value="1"/>
</dbReference>
<name>A0A1G6HRX4_9BACI</name>
<gene>
    <name evidence="3" type="ORF">SAMN05421737_104132</name>
</gene>
<dbReference type="Gene3D" id="1.10.10.1400">
    <property type="entry name" value="Terminase, small subunit, N-terminal DNA-binding domain, HTH motif"/>
    <property type="match status" value="1"/>
</dbReference>
<sequence>MKLTEKQRRFADEYIKLGEITTAAVKAGYKPKSAYSAGSENMQKPHIKAYIDERLDKLKKQEIAEQDEILQYLTAVMRGESSGTALVGTGRGKQSVDQVPPTVTERTAAAVSLGKRYGMWKDKKQIEMTLPVFVDDVPKED</sequence>
<dbReference type="OrthoDB" id="7358785at2"/>
<dbReference type="Proteomes" id="UP000242662">
    <property type="component" value="Unassembled WGS sequence"/>
</dbReference>